<feature type="binding site" evidence="2">
    <location>
        <begin position="185"/>
        <end position="192"/>
    </location>
    <ligand>
        <name>ATP</name>
        <dbReference type="ChEBI" id="CHEBI:30616"/>
    </ligand>
</feature>
<keyword evidence="5" id="KW-0131">Cell cycle</keyword>
<dbReference type="Pfam" id="PF02661">
    <property type="entry name" value="Fic"/>
    <property type="match status" value="1"/>
</dbReference>
<name>A0A378R3Q0_9GAMM</name>
<keyword evidence="5" id="KW-0132">Cell division</keyword>
<dbReference type="EMBL" id="UGQE01000001">
    <property type="protein sequence ID" value="STZ09963.1"/>
    <property type="molecule type" value="Genomic_DNA"/>
</dbReference>
<dbReference type="AlphaFoldDB" id="A0A378R3Q0"/>
<accession>A0A378R3Q0</accession>
<evidence type="ECO:0000256" key="2">
    <source>
        <dbReference type="PIRSR" id="PIRSR640198-2"/>
    </source>
</evidence>
<dbReference type="SUPFAM" id="SSF140931">
    <property type="entry name" value="Fic-like"/>
    <property type="match status" value="1"/>
</dbReference>
<evidence type="ECO:0000256" key="3">
    <source>
        <dbReference type="PIRSR" id="PIRSR640198-3"/>
    </source>
</evidence>
<keyword evidence="2" id="KW-0547">Nucleotide-binding</keyword>
<evidence type="ECO:0000259" key="4">
    <source>
        <dbReference type="PROSITE" id="PS51459"/>
    </source>
</evidence>
<gene>
    <name evidence="5" type="ORF">NCTC10293_00281</name>
</gene>
<evidence type="ECO:0000313" key="5">
    <source>
        <dbReference type="EMBL" id="STZ09963.1"/>
    </source>
</evidence>
<evidence type="ECO:0000313" key="6">
    <source>
        <dbReference type="Proteomes" id="UP000255279"/>
    </source>
</evidence>
<feature type="domain" description="Fido" evidence="4">
    <location>
        <begin position="104"/>
        <end position="238"/>
    </location>
</feature>
<feature type="site" description="Important for autoinhibition of adenylyltransferase activity" evidence="3">
    <location>
        <position position="54"/>
    </location>
</feature>
<dbReference type="Proteomes" id="UP000255279">
    <property type="component" value="Unassembled WGS sequence"/>
</dbReference>
<feature type="binding site" evidence="2">
    <location>
        <begin position="217"/>
        <end position="218"/>
    </location>
    <ligand>
        <name>ATP</name>
        <dbReference type="ChEBI" id="CHEBI:30616"/>
    </ligand>
</feature>
<feature type="active site" evidence="1">
    <location>
        <position position="181"/>
    </location>
</feature>
<sequence length="253" mass="28428">MPSHNSHKPSDLLFAELDALKGRLDCLRPFDPAVLASVQNDLMVRWTYHSNAIEGNTLSLFETKVVLEHGITVGGKALTEHLECINHKEAILYLLDVVANHEPFSEWQIKNIHQLILKGIDDKNAGRYRAVDVLISGASHKPPSSVLLDEKMLALIAWHHQADLHPVYKAAKLHADFVIIHPFIDGNGRTARLLMNLELMKAGFLPSVITVESRLAYYQALDSWANGDEMPFVQFVIDSQMQAFEWYGKTLGL</sequence>
<dbReference type="PANTHER" id="PTHR13504">
    <property type="entry name" value="FIDO DOMAIN-CONTAINING PROTEIN DDB_G0283145"/>
    <property type="match status" value="1"/>
</dbReference>
<proteinExistence type="predicted"/>
<evidence type="ECO:0000256" key="1">
    <source>
        <dbReference type="PIRSR" id="PIRSR640198-1"/>
    </source>
</evidence>
<dbReference type="GO" id="GO:0005524">
    <property type="term" value="F:ATP binding"/>
    <property type="evidence" value="ECO:0007669"/>
    <property type="project" value="UniProtKB-KW"/>
</dbReference>
<dbReference type="InterPro" id="IPR040198">
    <property type="entry name" value="Fido_containing"/>
</dbReference>
<dbReference type="Gene3D" id="1.10.3290.10">
    <property type="entry name" value="Fido-like domain"/>
    <property type="match status" value="1"/>
</dbReference>
<dbReference type="PANTHER" id="PTHR13504:SF38">
    <property type="entry name" value="FIDO DOMAIN-CONTAINING PROTEIN"/>
    <property type="match status" value="1"/>
</dbReference>
<dbReference type="GO" id="GO:0051301">
    <property type="term" value="P:cell division"/>
    <property type="evidence" value="ECO:0007669"/>
    <property type="project" value="UniProtKB-KW"/>
</dbReference>
<organism evidence="5 6">
    <name type="scientific">Moraxella caviae</name>
    <dbReference type="NCBI Taxonomy" id="34060"/>
    <lineage>
        <taxon>Bacteria</taxon>
        <taxon>Pseudomonadati</taxon>
        <taxon>Pseudomonadota</taxon>
        <taxon>Gammaproteobacteria</taxon>
        <taxon>Moraxellales</taxon>
        <taxon>Moraxellaceae</taxon>
        <taxon>Moraxella</taxon>
    </lineage>
</organism>
<dbReference type="InterPro" id="IPR003812">
    <property type="entry name" value="Fido"/>
</dbReference>
<dbReference type="PROSITE" id="PS51459">
    <property type="entry name" value="FIDO"/>
    <property type="match status" value="1"/>
</dbReference>
<dbReference type="InterPro" id="IPR036597">
    <property type="entry name" value="Fido-like_dom_sf"/>
</dbReference>
<protein>
    <submittedName>
        <fullName evidence="5">Protein involved in cell division</fullName>
    </submittedName>
</protein>
<keyword evidence="2" id="KW-0067">ATP-binding</keyword>
<reference evidence="5 6" key="1">
    <citation type="submission" date="2018-06" db="EMBL/GenBank/DDBJ databases">
        <authorList>
            <consortium name="Pathogen Informatics"/>
            <person name="Doyle S."/>
        </authorList>
    </citation>
    <scope>NUCLEOTIDE SEQUENCE [LARGE SCALE GENOMIC DNA]</scope>
    <source>
        <strain evidence="5 6">NCTC10293</strain>
    </source>
</reference>